<dbReference type="AlphaFoldDB" id="A0A085M7I0"/>
<name>A0A085M7I0_9BILA</name>
<proteinExistence type="predicted"/>
<feature type="compositionally biased region" description="Polar residues" evidence="1">
    <location>
        <begin position="49"/>
        <end position="62"/>
    </location>
</feature>
<sequence length="138" mass="15093">MDKCPGNARTEQSRRPTKHRLITVSNGGASPPAIMRQSGDRKSGKSRKLSTPSTSRRQTDCGNNRPKASVIIRDETDADQLTVEAAGRSSSSPQTSAEELRQLQELTGMAALNEHFRNNRNVEVTEVAVNNTVVTFVE</sequence>
<dbReference type="OrthoDB" id="10613686at2759"/>
<feature type="compositionally biased region" description="Polar residues" evidence="1">
    <location>
        <begin position="88"/>
        <end position="97"/>
    </location>
</feature>
<dbReference type="Proteomes" id="UP000030764">
    <property type="component" value="Unassembled WGS sequence"/>
</dbReference>
<evidence type="ECO:0000313" key="2">
    <source>
        <dbReference type="EMBL" id="KFD53176.1"/>
    </source>
</evidence>
<organism evidence="2 4">
    <name type="scientific">Trichuris suis</name>
    <name type="common">pig whipworm</name>
    <dbReference type="NCBI Taxonomy" id="68888"/>
    <lineage>
        <taxon>Eukaryota</taxon>
        <taxon>Metazoa</taxon>
        <taxon>Ecdysozoa</taxon>
        <taxon>Nematoda</taxon>
        <taxon>Enoplea</taxon>
        <taxon>Dorylaimia</taxon>
        <taxon>Trichinellida</taxon>
        <taxon>Trichuridae</taxon>
        <taxon>Trichuris</taxon>
    </lineage>
</organism>
<dbReference type="EMBL" id="KL367652">
    <property type="protein sequence ID" value="KFD60721.1"/>
    <property type="molecule type" value="Genomic_DNA"/>
</dbReference>
<dbReference type="Proteomes" id="UP000030758">
    <property type="component" value="Unassembled WGS sequence"/>
</dbReference>
<evidence type="ECO:0000256" key="1">
    <source>
        <dbReference type="SAM" id="MobiDB-lite"/>
    </source>
</evidence>
<evidence type="ECO:0000313" key="3">
    <source>
        <dbReference type="EMBL" id="KFD60721.1"/>
    </source>
</evidence>
<accession>A0A085M7I0</accession>
<protein>
    <submittedName>
        <fullName evidence="2">Uncharacterized protein</fullName>
    </submittedName>
</protein>
<dbReference type="EMBL" id="KL363219">
    <property type="protein sequence ID" value="KFD53176.1"/>
    <property type="molecule type" value="Genomic_DNA"/>
</dbReference>
<gene>
    <name evidence="2" type="ORF">M513_05886</name>
    <name evidence="3" type="ORF">M514_05886</name>
</gene>
<feature type="region of interest" description="Disordered" evidence="1">
    <location>
        <begin position="1"/>
        <end position="97"/>
    </location>
</feature>
<reference evidence="2 4" key="1">
    <citation type="journal article" date="2014" name="Nat. Genet.">
        <title>Genome and transcriptome of the porcine whipworm Trichuris suis.</title>
        <authorList>
            <person name="Jex A.R."/>
            <person name="Nejsum P."/>
            <person name="Schwarz E.M."/>
            <person name="Hu L."/>
            <person name="Young N.D."/>
            <person name="Hall R.S."/>
            <person name="Korhonen P.K."/>
            <person name="Liao S."/>
            <person name="Thamsborg S."/>
            <person name="Xia J."/>
            <person name="Xu P."/>
            <person name="Wang S."/>
            <person name="Scheerlinck J.P."/>
            <person name="Hofmann A."/>
            <person name="Sternberg P.W."/>
            <person name="Wang J."/>
            <person name="Gasser R.B."/>
        </authorList>
    </citation>
    <scope>NUCLEOTIDE SEQUENCE [LARGE SCALE GENOMIC DNA]</scope>
    <source>
        <strain evidence="3">DCEP-RM93F</strain>
        <strain evidence="2">DCEP-RM93M</strain>
    </source>
</reference>
<evidence type="ECO:0000313" key="4">
    <source>
        <dbReference type="Proteomes" id="UP000030764"/>
    </source>
</evidence>
<keyword evidence="4" id="KW-1185">Reference proteome</keyword>